<keyword evidence="3" id="KW-0050">Antiport</keyword>
<feature type="transmembrane region" description="Helical" evidence="10">
    <location>
        <begin position="158"/>
        <end position="179"/>
    </location>
</feature>
<evidence type="ECO:0000256" key="7">
    <source>
        <dbReference type="ARBA" id="ARBA00023065"/>
    </source>
</evidence>
<feature type="transmembrane region" description="Helical" evidence="10">
    <location>
        <begin position="389"/>
        <end position="408"/>
    </location>
</feature>
<dbReference type="STRING" id="45072.Lqua_3243"/>
<dbReference type="InterPro" id="IPR048279">
    <property type="entry name" value="MdtK-like"/>
</dbReference>
<feature type="transmembrane region" description="Helical" evidence="10">
    <location>
        <begin position="191"/>
        <end position="212"/>
    </location>
</feature>
<protein>
    <recommendedName>
        <fullName evidence="9">Multidrug-efflux transporter</fullName>
    </recommendedName>
</protein>
<feature type="transmembrane region" description="Helical" evidence="10">
    <location>
        <begin position="43"/>
        <end position="72"/>
    </location>
</feature>
<dbReference type="InterPro" id="IPR050222">
    <property type="entry name" value="MATE_MdtK"/>
</dbReference>
<keyword evidence="8 10" id="KW-0472">Membrane</keyword>
<evidence type="ECO:0000256" key="5">
    <source>
        <dbReference type="ARBA" id="ARBA00022692"/>
    </source>
</evidence>
<evidence type="ECO:0000313" key="13">
    <source>
        <dbReference type="Proteomes" id="UP000054639"/>
    </source>
</evidence>
<evidence type="ECO:0000256" key="4">
    <source>
        <dbReference type="ARBA" id="ARBA00022475"/>
    </source>
</evidence>
<dbReference type="GO" id="GO:0042910">
    <property type="term" value="F:xenobiotic transmembrane transporter activity"/>
    <property type="evidence" value="ECO:0007669"/>
    <property type="project" value="InterPro"/>
</dbReference>
<dbReference type="CDD" id="cd13131">
    <property type="entry name" value="MATE_NorM_like"/>
    <property type="match status" value="1"/>
</dbReference>
<dbReference type="InterPro" id="IPR002528">
    <property type="entry name" value="MATE_fam"/>
</dbReference>
<evidence type="ECO:0000256" key="2">
    <source>
        <dbReference type="ARBA" id="ARBA00022448"/>
    </source>
</evidence>
<gene>
    <name evidence="12" type="primary">norM</name>
    <name evidence="11" type="ORF">Lqua_3243</name>
    <name evidence="12" type="ORF">NCTC12376_02042</name>
</gene>
<dbReference type="PIRSF" id="PIRSF006603">
    <property type="entry name" value="DinF"/>
    <property type="match status" value="1"/>
</dbReference>
<dbReference type="RefSeq" id="WP_058475361.1">
    <property type="nucleotide sequence ID" value="NZ_CAAAIL010000010.1"/>
</dbReference>
<feature type="transmembrane region" description="Helical" evidence="10">
    <location>
        <begin position="245"/>
        <end position="269"/>
    </location>
</feature>
<evidence type="ECO:0000313" key="12">
    <source>
        <dbReference type="EMBL" id="STY18224.1"/>
    </source>
</evidence>
<evidence type="ECO:0000256" key="1">
    <source>
        <dbReference type="ARBA" id="ARBA00004429"/>
    </source>
</evidence>
<evidence type="ECO:0000256" key="10">
    <source>
        <dbReference type="SAM" id="Phobius"/>
    </source>
</evidence>
<proteinExistence type="predicted"/>
<comment type="subcellular location">
    <subcellularLocation>
        <location evidence="1">Cell inner membrane</location>
        <topology evidence="1">Multi-pass membrane protein</topology>
    </subcellularLocation>
</comment>
<feature type="transmembrane region" description="Helical" evidence="10">
    <location>
        <begin position="420"/>
        <end position="439"/>
    </location>
</feature>
<keyword evidence="2" id="KW-0813">Transport</keyword>
<sequence length="446" mass="49357">MKLFKDNFYPLLKLAIPLALTGLLQSSVWFFETMFLARLGPDILAAGSLVSWLFGTVVVILFGTLSSINILVAHKHGADDTNGILHVVRDGFWLALLLALPIFLLFWNMSPLFLLFGQSPAIVQLAKTYLHAVAWGVLPNVIMIALLEVIMGLGRARFILVFNIISVTLTIFFSFAFIFGRFGFPPLGIAGAGWGLTTSYWITTFFLTLYVVTNKKYSCYFRLLLKPTKPSYLIELMKVGVPMGIMYCVEVAFFFALTLIMGSFGSLVISANQIALQYLGTLMSLIFSLAQSITVRMGHLLGSGNKASAERTGYIGILIAASLMLLVAIIYWIIPTTLINIDFDVHNANNLELVRIATQLLTISALFQLIEAIRIALFGALRALKDTHFTLCISIISFWGIALPLGYFMASHMSLGGAGLWWGMVSGAGFSVLLLLWRFRIKIRTY</sequence>
<dbReference type="GO" id="GO:0005886">
    <property type="term" value="C:plasma membrane"/>
    <property type="evidence" value="ECO:0007669"/>
    <property type="project" value="UniProtKB-SubCell"/>
</dbReference>
<evidence type="ECO:0000256" key="6">
    <source>
        <dbReference type="ARBA" id="ARBA00022989"/>
    </source>
</evidence>
<organism evidence="12 14">
    <name type="scientific">Legionella quateirensis</name>
    <dbReference type="NCBI Taxonomy" id="45072"/>
    <lineage>
        <taxon>Bacteria</taxon>
        <taxon>Pseudomonadati</taxon>
        <taxon>Pseudomonadota</taxon>
        <taxon>Gammaproteobacteria</taxon>
        <taxon>Legionellales</taxon>
        <taxon>Legionellaceae</taxon>
        <taxon>Legionella</taxon>
    </lineage>
</organism>
<dbReference type="Pfam" id="PF01554">
    <property type="entry name" value="MatE"/>
    <property type="match status" value="2"/>
</dbReference>
<keyword evidence="6 10" id="KW-1133">Transmembrane helix</keyword>
<dbReference type="GO" id="GO:0015297">
    <property type="term" value="F:antiporter activity"/>
    <property type="evidence" value="ECO:0007669"/>
    <property type="project" value="UniProtKB-KW"/>
</dbReference>
<feature type="transmembrane region" description="Helical" evidence="10">
    <location>
        <begin position="275"/>
        <end position="293"/>
    </location>
</feature>
<keyword evidence="4" id="KW-1003">Cell membrane</keyword>
<accession>A0A378KTS1</accession>
<dbReference type="AlphaFoldDB" id="A0A378KTS1"/>
<dbReference type="Proteomes" id="UP000254230">
    <property type="component" value="Unassembled WGS sequence"/>
</dbReference>
<reference evidence="11 13" key="1">
    <citation type="submission" date="2015-11" db="EMBL/GenBank/DDBJ databases">
        <title>Genomic analysis of 38 Legionella species identifies large and diverse effector repertoires.</title>
        <authorList>
            <person name="Burstein D."/>
            <person name="Amaro F."/>
            <person name="Zusman T."/>
            <person name="Lifshitz Z."/>
            <person name="Cohen O."/>
            <person name="Gilbert J.A."/>
            <person name="Pupko T."/>
            <person name="Shuman H.A."/>
            <person name="Segal G."/>
        </authorList>
    </citation>
    <scope>NUCLEOTIDE SEQUENCE [LARGE SCALE GENOMIC DNA]</scope>
    <source>
        <strain evidence="11 13">ATCC 49507</strain>
    </source>
</reference>
<evidence type="ECO:0000313" key="11">
    <source>
        <dbReference type="EMBL" id="KTD43342.1"/>
    </source>
</evidence>
<dbReference type="EMBL" id="UGOW01000001">
    <property type="protein sequence ID" value="STY18224.1"/>
    <property type="molecule type" value="Genomic_DNA"/>
</dbReference>
<dbReference type="PANTHER" id="PTHR43298:SF2">
    <property type="entry name" value="FMN_FAD EXPORTER YEEO-RELATED"/>
    <property type="match status" value="1"/>
</dbReference>
<reference evidence="12 14" key="2">
    <citation type="submission" date="2018-06" db="EMBL/GenBank/DDBJ databases">
        <authorList>
            <consortium name="Pathogen Informatics"/>
            <person name="Doyle S."/>
        </authorList>
    </citation>
    <scope>NUCLEOTIDE SEQUENCE [LARGE SCALE GENOMIC DNA]</scope>
    <source>
        <strain evidence="12 14">NCTC12376</strain>
    </source>
</reference>
<feature type="transmembrane region" description="Helical" evidence="10">
    <location>
        <begin position="12"/>
        <end position="31"/>
    </location>
</feature>
<dbReference type="EMBL" id="LNYR01000048">
    <property type="protein sequence ID" value="KTD43342.1"/>
    <property type="molecule type" value="Genomic_DNA"/>
</dbReference>
<feature type="transmembrane region" description="Helical" evidence="10">
    <location>
        <begin position="92"/>
        <end position="109"/>
    </location>
</feature>
<feature type="transmembrane region" description="Helical" evidence="10">
    <location>
        <begin position="129"/>
        <end position="151"/>
    </location>
</feature>
<feature type="transmembrane region" description="Helical" evidence="10">
    <location>
        <begin position="314"/>
        <end position="334"/>
    </location>
</feature>
<keyword evidence="5 10" id="KW-0812">Transmembrane</keyword>
<dbReference type="OrthoDB" id="9780160at2"/>
<keyword evidence="13" id="KW-1185">Reference proteome</keyword>
<dbReference type="Proteomes" id="UP000054639">
    <property type="component" value="Unassembled WGS sequence"/>
</dbReference>
<evidence type="ECO:0000256" key="3">
    <source>
        <dbReference type="ARBA" id="ARBA00022449"/>
    </source>
</evidence>
<evidence type="ECO:0000256" key="8">
    <source>
        <dbReference type="ARBA" id="ARBA00023136"/>
    </source>
</evidence>
<name>A0A378KTS1_9GAMM</name>
<feature type="transmembrane region" description="Helical" evidence="10">
    <location>
        <begin position="354"/>
        <end position="377"/>
    </location>
</feature>
<keyword evidence="7" id="KW-0406">Ion transport</keyword>
<dbReference type="GO" id="GO:0006811">
    <property type="term" value="P:monoatomic ion transport"/>
    <property type="evidence" value="ECO:0007669"/>
    <property type="project" value="UniProtKB-KW"/>
</dbReference>
<evidence type="ECO:0000313" key="14">
    <source>
        <dbReference type="Proteomes" id="UP000254230"/>
    </source>
</evidence>
<dbReference type="NCBIfam" id="TIGR00797">
    <property type="entry name" value="matE"/>
    <property type="match status" value="1"/>
</dbReference>
<evidence type="ECO:0000256" key="9">
    <source>
        <dbReference type="ARBA" id="ARBA00031636"/>
    </source>
</evidence>
<dbReference type="PANTHER" id="PTHR43298">
    <property type="entry name" value="MULTIDRUG RESISTANCE PROTEIN NORM-RELATED"/>
    <property type="match status" value="1"/>
</dbReference>